<gene>
    <name evidence="4" type="ORF">OL234_10920</name>
</gene>
<protein>
    <submittedName>
        <fullName evidence="4">RepB family plasmid replication initiator protein</fullName>
    </submittedName>
</protein>
<name>A0AAF0I8X1_9ENTE</name>
<dbReference type="AlphaFoldDB" id="A0AAF0I8X1"/>
<dbReference type="InterPro" id="IPR010931">
    <property type="entry name" value="L_lactis_RepB_C"/>
</dbReference>
<feature type="domain" description="Lactococcus lactis RepB C-terminal" evidence="3">
    <location>
        <begin position="262"/>
        <end position="383"/>
    </location>
</feature>
<dbReference type="Pfam" id="PF06430">
    <property type="entry name" value="L_lactis_RepB_C"/>
    <property type="match status" value="1"/>
</dbReference>
<dbReference type="SUPFAM" id="SSF46785">
    <property type="entry name" value="Winged helix' DNA-binding domain"/>
    <property type="match status" value="2"/>
</dbReference>
<dbReference type="EMBL" id="CP110235">
    <property type="protein sequence ID" value="WEG74431.1"/>
    <property type="molecule type" value="Genomic_DNA"/>
</dbReference>
<organism evidence="4 5">
    <name type="scientific">Vagococcus intermedius</name>
    <dbReference type="NCBI Taxonomy" id="2991418"/>
    <lineage>
        <taxon>Bacteria</taxon>
        <taxon>Bacillati</taxon>
        <taxon>Bacillota</taxon>
        <taxon>Bacilli</taxon>
        <taxon>Lactobacillales</taxon>
        <taxon>Enterococcaceae</taxon>
        <taxon>Vagococcus</taxon>
    </lineage>
</organism>
<accession>A0AAF0I8X1</accession>
<keyword evidence="5" id="KW-1185">Reference proteome</keyword>
<evidence type="ECO:0000313" key="5">
    <source>
        <dbReference type="Proteomes" id="UP001179647"/>
    </source>
</evidence>
<dbReference type="KEGG" id="vie:OL234_10920"/>
<evidence type="ECO:0000313" key="4">
    <source>
        <dbReference type="EMBL" id="WEG74431.1"/>
    </source>
</evidence>
<dbReference type="Gene3D" id="1.10.10.10">
    <property type="entry name" value="Winged helix-like DNA-binding domain superfamily/Winged helix DNA-binding domain"/>
    <property type="match status" value="2"/>
</dbReference>
<dbReference type="Proteomes" id="UP001179647">
    <property type="component" value="Plasmid unnamed3"/>
</dbReference>
<sequence length="389" mass="45739">MLNNNEDSPYKVVNLLDLENQKAVEHNDLITSVAKMDKIPLKIFELAVSCLDTENIPKDNTVYLSKETLFSFFDVTSSSKHTRFKNALRTLHEQAIFEVQEATKKEGTFDYSIISPISRSSWNDYNDLVSIKFTEDIMPYLINLKSNFTQYLITDIMELNSKYSVILYKWFSMNYNQYEKYKENGQRREEQLTQLKNPYIDILELRRLTNTIDEYELFSNFDKKILKKPIGEINKNTHFTITYDKIKKGRSIIGINFNIEKKNKIHAPIDYKSNDNISQKFQKNKEENEDQLLGLAMQSPYTKILLEQLLINQYDLIDKKVMIGLQRMVFPRYEELVDLQGLNSVKEHISYVAAHKIPYSIKENTVKYLKIAIEKYLTNVKTNSIFRGE</sequence>
<evidence type="ECO:0000259" key="2">
    <source>
        <dbReference type="Pfam" id="PF01051"/>
    </source>
</evidence>
<geneLocation type="plasmid" evidence="4 5">
    <name>unnamed3</name>
</geneLocation>
<dbReference type="GO" id="GO:0003887">
    <property type="term" value="F:DNA-directed DNA polymerase activity"/>
    <property type="evidence" value="ECO:0007669"/>
    <property type="project" value="InterPro"/>
</dbReference>
<dbReference type="InterPro" id="IPR000525">
    <property type="entry name" value="Initiator_Rep_WH1"/>
</dbReference>
<dbReference type="Pfam" id="PF21205">
    <property type="entry name" value="Rep3_C"/>
    <property type="match status" value="1"/>
</dbReference>
<dbReference type="Pfam" id="PF01051">
    <property type="entry name" value="Rep3_N"/>
    <property type="match status" value="1"/>
</dbReference>
<keyword evidence="4" id="KW-0614">Plasmid</keyword>
<proteinExistence type="inferred from homology"/>
<evidence type="ECO:0000256" key="1">
    <source>
        <dbReference type="ARBA" id="ARBA00038283"/>
    </source>
</evidence>
<dbReference type="GO" id="GO:0006270">
    <property type="term" value="P:DNA replication initiation"/>
    <property type="evidence" value="ECO:0007669"/>
    <property type="project" value="InterPro"/>
</dbReference>
<comment type="similarity">
    <text evidence="1">Belongs to the initiator RepB protein family.</text>
</comment>
<evidence type="ECO:0000259" key="3">
    <source>
        <dbReference type="Pfam" id="PF06430"/>
    </source>
</evidence>
<dbReference type="InterPro" id="IPR036388">
    <property type="entry name" value="WH-like_DNA-bd_sf"/>
</dbReference>
<reference evidence="4" key="1">
    <citation type="submission" date="2022-10" db="EMBL/GenBank/DDBJ databases">
        <title>Vagococcus sp. isolated from poultry meat.</title>
        <authorList>
            <person name="Johansson P."/>
            <person name="Bjorkroth J."/>
        </authorList>
    </citation>
    <scope>NUCLEOTIDE SEQUENCE</scope>
    <source>
        <strain evidence="4">STAA11</strain>
        <plasmid evidence="4">unnamed3</plasmid>
    </source>
</reference>
<dbReference type="RefSeq" id="WP_275470227.1">
    <property type="nucleotide sequence ID" value="NZ_CP110235.1"/>
</dbReference>
<dbReference type="InterPro" id="IPR036390">
    <property type="entry name" value="WH_DNA-bd_sf"/>
</dbReference>
<feature type="domain" description="Initiator Rep protein WH1" evidence="2">
    <location>
        <begin position="23"/>
        <end position="171"/>
    </location>
</feature>